<keyword evidence="5 11" id="KW-0378">Hydrolase</keyword>
<evidence type="ECO:0000256" key="3">
    <source>
        <dbReference type="ARBA" id="ARBA00009865"/>
    </source>
</evidence>
<dbReference type="InterPro" id="IPR050727">
    <property type="entry name" value="GH43_arabinanases"/>
</dbReference>
<protein>
    <recommendedName>
        <fullName evidence="4">arabinan endo-1,5-alpha-L-arabinosidase</fullName>
        <ecNumber evidence="4">3.2.1.99</ecNumber>
    </recommendedName>
    <alternativeName>
        <fullName evidence="7">Endo-1,5-alpha-L-arabinanase A</fullName>
    </alternativeName>
</protein>
<feature type="signal peptide" evidence="10">
    <location>
        <begin position="1"/>
        <end position="29"/>
    </location>
</feature>
<dbReference type="InterPro" id="IPR006710">
    <property type="entry name" value="Glyco_hydro_43"/>
</dbReference>
<feature type="active site" description="Proton donor" evidence="8">
    <location>
        <position position="213"/>
    </location>
</feature>
<dbReference type="SUPFAM" id="SSF75005">
    <property type="entry name" value="Arabinanase/levansucrase/invertase"/>
    <property type="match status" value="1"/>
</dbReference>
<evidence type="ECO:0000256" key="2">
    <source>
        <dbReference type="ARBA" id="ARBA00004834"/>
    </source>
</evidence>
<dbReference type="Proteomes" id="UP000076761">
    <property type="component" value="Unassembled WGS sequence"/>
</dbReference>
<gene>
    <name evidence="11" type="ORF">NEOLEDRAFT_1135124</name>
</gene>
<evidence type="ECO:0000256" key="5">
    <source>
        <dbReference type="ARBA" id="ARBA00022801"/>
    </source>
</evidence>
<dbReference type="EMBL" id="KV425578">
    <property type="protein sequence ID" value="KZT24333.1"/>
    <property type="molecule type" value="Genomic_DNA"/>
</dbReference>
<dbReference type="UniPathway" id="UPA00667"/>
<keyword evidence="12" id="KW-1185">Reference proteome</keyword>
<feature type="active site" description="Proton acceptor" evidence="8">
    <location>
        <position position="47"/>
    </location>
</feature>
<dbReference type="PANTHER" id="PTHR43301:SF3">
    <property type="entry name" value="ARABINAN ENDO-1,5-ALPHA-L-ARABINOSIDASE A-RELATED"/>
    <property type="match status" value="1"/>
</dbReference>
<feature type="chain" id="PRO_5007866220" description="arabinan endo-1,5-alpha-L-arabinosidase" evidence="10">
    <location>
        <begin position="30"/>
        <end position="341"/>
    </location>
</feature>
<evidence type="ECO:0000256" key="8">
    <source>
        <dbReference type="PIRSR" id="PIRSR606710-1"/>
    </source>
</evidence>
<accession>A0A165RVS1</accession>
<comment type="catalytic activity">
    <reaction evidence="1">
        <text>Endohydrolysis of (1-&gt;5)-alpha-arabinofuranosidic linkages in (1-&gt;5)-arabinans.</text>
        <dbReference type="EC" id="3.2.1.99"/>
    </reaction>
</comment>
<sequence>MSAILRTVFSAAVVLTASFVLGALCPVSAVSFPDPLALQGAHVYVHDPSLIQRQSDGKYFLFTSHNKSGIITADQLQGPWTEVGSTLPNNSSIQLPGRSDIWAPDVSYHNGTYYQYYAVSTSGSHISGIGLATSASMDPGTWTDHGLVIQSNNNSLYNCIDPTLLVDTNGTRRLTFGSYWNDTYQVNLGADYQTVISQPVHTSFNASGNHDQEGSFLWPHGGYYYFFVSSGQCCGFDPQNLPPPGTEYKVFVGRSPSPSGPFIDQAGVDMLHGGGTLVIASHGSVYAPGGEGVFTDSKSGKDIFVYHYLPADGPAPYTEPQASLGLNAIDWSSGWPVLTSI</sequence>
<dbReference type="PIRSF" id="PIRSF026534">
    <property type="entry name" value="Endo_alpha-L-arabinosidase"/>
    <property type="match status" value="1"/>
</dbReference>
<proteinExistence type="inferred from homology"/>
<dbReference type="Pfam" id="PF04616">
    <property type="entry name" value="Glyco_hydro_43"/>
    <property type="match status" value="1"/>
</dbReference>
<dbReference type="GO" id="GO:0046558">
    <property type="term" value="F:arabinan endo-1,5-alpha-L-arabinosidase activity"/>
    <property type="evidence" value="ECO:0007669"/>
    <property type="project" value="UniProtKB-EC"/>
</dbReference>
<evidence type="ECO:0000313" key="11">
    <source>
        <dbReference type="EMBL" id="KZT24333.1"/>
    </source>
</evidence>
<evidence type="ECO:0000256" key="9">
    <source>
        <dbReference type="PIRSR" id="PIRSR606710-2"/>
    </source>
</evidence>
<evidence type="ECO:0000256" key="6">
    <source>
        <dbReference type="ARBA" id="ARBA00023295"/>
    </source>
</evidence>
<dbReference type="InParanoid" id="A0A165RVS1"/>
<dbReference type="AlphaFoldDB" id="A0A165RVS1"/>
<dbReference type="OrthoDB" id="195678at2759"/>
<dbReference type="GO" id="GO:0031222">
    <property type="term" value="P:arabinan catabolic process"/>
    <property type="evidence" value="ECO:0007669"/>
    <property type="project" value="UniProtKB-UniPathway"/>
</dbReference>
<dbReference type="Gene3D" id="2.115.10.20">
    <property type="entry name" value="Glycosyl hydrolase domain, family 43"/>
    <property type="match status" value="1"/>
</dbReference>
<comment type="pathway">
    <text evidence="2">Glycan metabolism; L-arabinan degradation.</text>
</comment>
<name>A0A165RVS1_9AGAM</name>
<feature type="non-terminal residue" evidence="11">
    <location>
        <position position="1"/>
    </location>
</feature>
<evidence type="ECO:0000313" key="12">
    <source>
        <dbReference type="Proteomes" id="UP000076761"/>
    </source>
</evidence>
<comment type="similarity">
    <text evidence="3">Belongs to the glycosyl hydrolase 43 family.</text>
</comment>
<reference evidence="11 12" key="1">
    <citation type="journal article" date="2016" name="Mol. Biol. Evol.">
        <title>Comparative Genomics of Early-Diverging Mushroom-Forming Fungi Provides Insights into the Origins of Lignocellulose Decay Capabilities.</title>
        <authorList>
            <person name="Nagy L.G."/>
            <person name="Riley R."/>
            <person name="Tritt A."/>
            <person name="Adam C."/>
            <person name="Daum C."/>
            <person name="Floudas D."/>
            <person name="Sun H."/>
            <person name="Yadav J.S."/>
            <person name="Pangilinan J."/>
            <person name="Larsson K.H."/>
            <person name="Matsuura K."/>
            <person name="Barry K."/>
            <person name="Labutti K."/>
            <person name="Kuo R."/>
            <person name="Ohm R.A."/>
            <person name="Bhattacharya S.S."/>
            <person name="Shirouzu T."/>
            <person name="Yoshinaga Y."/>
            <person name="Martin F.M."/>
            <person name="Grigoriev I.V."/>
            <person name="Hibbett D.S."/>
        </authorList>
    </citation>
    <scope>NUCLEOTIDE SEQUENCE [LARGE SCALE GENOMIC DNA]</scope>
    <source>
        <strain evidence="11 12">HHB14362 ss-1</strain>
    </source>
</reference>
<dbReference type="EC" id="3.2.1.99" evidence="4"/>
<keyword evidence="10" id="KW-0732">Signal</keyword>
<dbReference type="InterPro" id="IPR016840">
    <property type="entry name" value="Glyco_hydro_43_endo_a_Ara-ase"/>
</dbReference>
<feature type="site" description="Important for catalytic activity, responsible for pKa modulation of the active site Glu and correct orientation of both the proton donor and substrate" evidence="9">
    <location>
        <position position="161"/>
    </location>
</feature>
<organism evidence="11 12">
    <name type="scientific">Neolentinus lepideus HHB14362 ss-1</name>
    <dbReference type="NCBI Taxonomy" id="1314782"/>
    <lineage>
        <taxon>Eukaryota</taxon>
        <taxon>Fungi</taxon>
        <taxon>Dikarya</taxon>
        <taxon>Basidiomycota</taxon>
        <taxon>Agaricomycotina</taxon>
        <taxon>Agaricomycetes</taxon>
        <taxon>Gloeophyllales</taxon>
        <taxon>Gloeophyllaceae</taxon>
        <taxon>Neolentinus</taxon>
    </lineage>
</organism>
<evidence type="ECO:0000256" key="1">
    <source>
        <dbReference type="ARBA" id="ARBA00000375"/>
    </source>
</evidence>
<dbReference type="InterPro" id="IPR023296">
    <property type="entry name" value="Glyco_hydro_beta-prop_sf"/>
</dbReference>
<keyword evidence="6" id="KW-0326">Glycosidase</keyword>
<evidence type="ECO:0000256" key="7">
    <source>
        <dbReference type="ARBA" id="ARBA00042202"/>
    </source>
</evidence>
<evidence type="ECO:0000256" key="4">
    <source>
        <dbReference type="ARBA" id="ARBA00012586"/>
    </source>
</evidence>
<dbReference type="CDD" id="cd18831">
    <property type="entry name" value="GH43_AnAbnA-like"/>
    <property type="match status" value="1"/>
</dbReference>
<dbReference type="PANTHER" id="PTHR43301">
    <property type="entry name" value="ARABINAN ENDO-1,5-ALPHA-L-ARABINOSIDASE"/>
    <property type="match status" value="1"/>
</dbReference>
<dbReference type="STRING" id="1314782.A0A165RVS1"/>
<evidence type="ECO:0000256" key="10">
    <source>
        <dbReference type="SAM" id="SignalP"/>
    </source>
</evidence>